<dbReference type="PROSITE" id="PS50883">
    <property type="entry name" value="EAL"/>
    <property type="match status" value="1"/>
</dbReference>
<sequence length="712" mass="81308">MRKCGDTDALGPLKPFIGKKASEKEQVEDMMRELKDIKYALDQSSIVAVTDQRGRIIYANDRFCDISQYSREELIGKDHRLLNSGYHSSKFFKKMWATIGSGKVWRGEMRNRAKDGSYYWVDTTIVPFLNKQGKPYRYVSIRNDITSRKQIAESLRKSEERYRLIAERSSDLIAVINKEGYFDYISPSHSSLLGHNLARLKANGLFHWIQEEDCDPLAEEIALLAAKRKRSSLLEFRMCTARSEYRNIEATINPVFDEEGTADRFVLVMRDRTEQKKSEEIIYHLAYHDSLTDLPNRRLFMKHVHEEVEKAKRLSLQAGVMFIDLDRFKYVNDLWGHESGDYLLAEAARRIKASIRSTDLVARLGGDEFTVLLTNVNSIEDVERTAQRIHLNFQEPVELPDQLYSLSCSIGIAVFPDHGKAADELLNRADTALYTVKEKKRNSYAVFHPEMEKKSLERILLENELRKAVEKEQFSIDYQPKWNFASGELIGIEALIRWRHPDLGTICPDKFISIAEEMGLMLPIEKWLLRHACIQGKEWQDKGYPSVKISVQLSSCQLAHPGIEEQIGAILEETGLEPKWLELEVTENVLADVNEFSSVLEKLRLLGIHLSIVNFGSSYRAITHMKQLPIKTLKIDASFIENIHESKESRAIVQAALVLARTIGANVVAEGIEREEQLDILKAGGCVHGQGGLLSRPLSSEELETLWAHQGV</sequence>
<dbReference type="FunFam" id="3.30.70.270:FF:000001">
    <property type="entry name" value="Diguanylate cyclase domain protein"/>
    <property type="match status" value="1"/>
</dbReference>
<dbReference type="Pfam" id="PF08448">
    <property type="entry name" value="PAS_4"/>
    <property type="match status" value="1"/>
</dbReference>
<dbReference type="InterPro" id="IPR035965">
    <property type="entry name" value="PAS-like_dom_sf"/>
</dbReference>
<dbReference type="InterPro" id="IPR000014">
    <property type="entry name" value="PAS"/>
</dbReference>
<feature type="domain" description="PAS" evidence="1">
    <location>
        <begin position="158"/>
        <end position="228"/>
    </location>
</feature>
<dbReference type="CDD" id="cd01949">
    <property type="entry name" value="GGDEF"/>
    <property type="match status" value="1"/>
</dbReference>
<dbReference type="InterPro" id="IPR000700">
    <property type="entry name" value="PAS-assoc_C"/>
</dbReference>
<organism evidence="5 6">
    <name type="scientific">Bacillus thermotolerans</name>
    <name type="common">Quasibacillus thermotolerans</name>
    <dbReference type="NCBI Taxonomy" id="1221996"/>
    <lineage>
        <taxon>Bacteria</taxon>
        <taxon>Bacillati</taxon>
        <taxon>Bacillota</taxon>
        <taxon>Bacilli</taxon>
        <taxon>Bacillales</taxon>
        <taxon>Bacillaceae</taxon>
        <taxon>Bacillus</taxon>
    </lineage>
</organism>
<dbReference type="InterPro" id="IPR035919">
    <property type="entry name" value="EAL_sf"/>
</dbReference>
<comment type="caution">
    <text evidence="5">The sequence shown here is derived from an EMBL/GenBank/DDBJ whole genome shotgun (WGS) entry which is preliminary data.</text>
</comment>
<feature type="domain" description="PAC" evidence="2">
    <location>
        <begin position="105"/>
        <end position="157"/>
    </location>
</feature>
<dbReference type="SMART" id="SM00091">
    <property type="entry name" value="PAS"/>
    <property type="match status" value="2"/>
</dbReference>
<dbReference type="InterPro" id="IPR001610">
    <property type="entry name" value="PAC"/>
</dbReference>
<dbReference type="SMART" id="SM00086">
    <property type="entry name" value="PAC"/>
    <property type="match status" value="2"/>
</dbReference>
<dbReference type="PROSITE" id="PS50113">
    <property type="entry name" value="PAC"/>
    <property type="match status" value="2"/>
</dbReference>
<evidence type="ECO:0000313" key="5">
    <source>
        <dbReference type="EMBL" id="KKB39077.1"/>
    </source>
</evidence>
<dbReference type="InterPro" id="IPR043128">
    <property type="entry name" value="Rev_trsase/Diguanyl_cyclase"/>
</dbReference>
<dbReference type="Pfam" id="PF13426">
    <property type="entry name" value="PAS_9"/>
    <property type="match status" value="1"/>
</dbReference>
<feature type="domain" description="EAL" evidence="3">
    <location>
        <begin position="458"/>
        <end position="711"/>
    </location>
</feature>
<dbReference type="Gene3D" id="3.30.70.270">
    <property type="match status" value="1"/>
</dbReference>
<dbReference type="PROSITE" id="PS50112">
    <property type="entry name" value="PAS"/>
    <property type="match status" value="2"/>
</dbReference>
<dbReference type="Gene3D" id="3.30.450.20">
    <property type="entry name" value="PAS domain"/>
    <property type="match status" value="2"/>
</dbReference>
<keyword evidence="6" id="KW-1185">Reference proteome</keyword>
<dbReference type="InterPro" id="IPR001633">
    <property type="entry name" value="EAL_dom"/>
</dbReference>
<accession>A0A0F5I1S5</accession>
<evidence type="ECO:0000259" key="2">
    <source>
        <dbReference type="PROSITE" id="PS50113"/>
    </source>
</evidence>
<evidence type="ECO:0000259" key="3">
    <source>
        <dbReference type="PROSITE" id="PS50883"/>
    </source>
</evidence>
<evidence type="ECO:0000259" key="1">
    <source>
        <dbReference type="PROSITE" id="PS50112"/>
    </source>
</evidence>
<evidence type="ECO:0000259" key="4">
    <source>
        <dbReference type="PROSITE" id="PS50887"/>
    </source>
</evidence>
<dbReference type="Pfam" id="PF00990">
    <property type="entry name" value="GGDEF"/>
    <property type="match status" value="1"/>
</dbReference>
<dbReference type="PANTHER" id="PTHR44757">
    <property type="entry name" value="DIGUANYLATE CYCLASE DGCP"/>
    <property type="match status" value="1"/>
</dbReference>
<dbReference type="EMBL" id="JWIR02000043">
    <property type="protein sequence ID" value="KKB39077.1"/>
    <property type="molecule type" value="Genomic_DNA"/>
</dbReference>
<dbReference type="AlphaFoldDB" id="A0A0F5I1S5"/>
<dbReference type="Proteomes" id="UP000031563">
    <property type="component" value="Unassembled WGS sequence"/>
</dbReference>
<dbReference type="RefSeq" id="WP_040048051.1">
    <property type="nucleotide sequence ID" value="NZ_JWIR02000043.1"/>
</dbReference>
<dbReference type="PROSITE" id="PS50887">
    <property type="entry name" value="GGDEF"/>
    <property type="match status" value="1"/>
</dbReference>
<name>A0A0F5I1S5_BACTR</name>
<dbReference type="SMART" id="SM00052">
    <property type="entry name" value="EAL"/>
    <property type="match status" value="1"/>
</dbReference>
<dbReference type="Gene3D" id="3.20.20.450">
    <property type="entry name" value="EAL domain"/>
    <property type="match status" value="1"/>
</dbReference>
<dbReference type="InterPro" id="IPR052155">
    <property type="entry name" value="Biofilm_reg_signaling"/>
</dbReference>
<dbReference type="InterPro" id="IPR013656">
    <property type="entry name" value="PAS_4"/>
</dbReference>
<dbReference type="SUPFAM" id="SSF141868">
    <property type="entry name" value="EAL domain-like"/>
    <property type="match status" value="1"/>
</dbReference>
<dbReference type="SMART" id="SM00267">
    <property type="entry name" value="GGDEF"/>
    <property type="match status" value="1"/>
</dbReference>
<dbReference type="SUPFAM" id="SSF55785">
    <property type="entry name" value="PYP-like sensor domain (PAS domain)"/>
    <property type="match status" value="2"/>
</dbReference>
<feature type="domain" description="PAC" evidence="2">
    <location>
        <begin position="232"/>
        <end position="284"/>
    </location>
</feature>
<dbReference type="NCBIfam" id="TIGR00229">
    <property type="entry name" value="sensory_box"/>
    <property type="match status" value="2"/>
</dbReference>
<dbReference type="CDD" id="cd00130">
    <property type="entry name" value="PAS"/>
    <property type="match status" value="2"/>
</dbReference>
<dbReference type="InterPro" id="IPR029787">
    <property type="entry name" value="Nucleotide_cyclase"/>
</dbReference>
<gene>
    <name evidence="5" type="ORF">QY95_02517</name>
</gene>
<dbReference type="STRING" id="1221996.QY95_02517"/>
<proteinExistence type="predicted"/>
<feature type="domain" description="PAS" evidence="1">
    <location>
        <begin position="33"/>
        <end position="77"/>
    </location>
</feature>
<reference evidence="5" key="1">
    <citation type="submission" date="2015-02" db="EMBL/GenBank/DDBJ databases">
        <title>Genome Assembly of Bacillaceae bacterium MTCC 8252.</title>
        <authorList>
            <person name="Verma A."/>
            <person name="Khatri I."/>
            <person name="Mual P."/>
            <person name="Subramanian S."/>
            <person name="Krishnamurthi S."/>
        </authorList>
    </citation>
    <scope>NUCLEOTIDE SEQUENCE [LARGE SCALE GENOMIC DNA]</scope>
    <source>
        <strain evidence="5">MTCC 8252</strain>
    </source>
</reference>
<dbReference type="Pfam" id="PF00563">
    <property type="entry name" value="EAL"/>
    <property type="match status" value="1"/>
</dbReference>
<dbReference type="OrthoDB" id="9759607at2"/>
<feature type="domain" description="GGDEF" evidence="4">
    <location>
        <begin position="316"/>
        <end position="449"/>
    </location>
</feature>
<dbReference type="SUPFAM" id="SSF55073">
    <property type="entry name" value="Nucleotide cyclase"/>
    <property type="match status" value="1"/>
</dbReference>
<dbReference type="PANTHER" id="PTHR44757:SF2">
    <property type="entry name" value="BIOFILM ARCHITECTURE MAINTENANCE PROTEIN MBAA"/>
    <property type="match status" value="1"/>
</dbReference>
<dbReference type="CDD" id="cd01948">
    <property type="entry name" value="EAL"/>
    <property type="match status" value="1"/>
</dbReference>
<protein>
    <submittedName>
        <fullName evidence="5">Phosphodiesterase</fullName>
    </submittedName>
</protein>
<evidence type="ECO:0000313" key="6">
    <source>
        <dbReference type="Proteomes" id="UP000031563"/>
    </source>
</evidence>
<dbReference type="InterPro" id="IPR000160">
    <property type="entry name" value="GGDEF_dom"/>
</dbReference>
<dbReference type="NCBIfam" id="TIGR00254">
    <property type="entry name" value="GGDEF"/>
    <property type="match status" value="1"/>
</dbReference>